<dbReference type="AlphaFoldDB" id="A0A0G0CWW7"/>
<accession>A0A0G0CWW7</accession>
<keyword evidence="1" id="KW-0067">ATP-binding</keyword>
<evidence type="ECO:0000259" key="2">
    <source>
        <dbReference type="PROSITE" id="PS50975"/>
    </source>
</evidence>
<proteinExistence type="predicted"/>
<dbReference type="Gene3D" id="3.30.470.20">
    <property type="entry name" value="ATP-grasp fold, B domain"/>
    <property type="match status" value="1"/>
</dbReference>
<feature type="domain" description="ATP-grasp" evidence="2">
    <location>
        <begin position="92"/>
        <end position="266"/>
    </location>
</feature>
<dbReference type="InterPro" id="IPR011761">
    <property type="entry name" value="ATP-grasp"/>
</dbReference>
<dbReference type="PROSITE" id="PS50975">
    <property type="entry name" value="ATP_GRASP"/>
    <property type="match status" value="1"/>
</dbReference>
<dbReference type="PATRIC" id="fig|1618561.3.peg.190"/>
<sequence length="269" mass="30187">MNIILILTSGKVSKLDNFIGKGVDLGSFDDVNFDSDSNALRLKAVDLKQYTLIYFRMVGKSLEVATLVTDYAIKNNIKIVDGIYTKSNLMPITLGKSVELKKLLESGITTPKTVFGTFNKLPFPYVVKSTTSSRAREVWLVNNEEELKSLREKLPKNKFFFVQEFISKAKRARLLIIGNKVIGGILRQTKWNKDETKETLNPVPVDMAKLAIEATKAVGLDVCGVDLLINENKKLYVIEANAAPSWKLINKYCDVSVEDEIIKYLSSKI</sequence>
<dbReference type="GO" id="GO:0005737">
    <property type="term" value="C:cytoplasm"/>
    <property type="evidence" value="ECO:0007669"/>
    <property type="project" value="TreeGrafter"/>
</dbReference>
<dbReference type="InterPro" id="IPR013651">
    <property type="entry name" value="ATP-grasp_RimK-type"/>
</dbReference>
<dbReference type="Proteomes" id="UP000033995">
    <property type="component" value="Unassembled WGS sequence"/>
</dbReference>
<dbReference type="EMBL" id="LBOZ01000002">
    <property type="protein sequence ID" value="KKP47912.1"/>
    <property type="molecule type" value="Genomic_DNA"/>
</dbReference>
<dbReference type="PANTHER" id="PTHR21621">
    <property type="entry name" value="RIBOSOMAL PROTEIN S6 MODIFICATION PROTEIN"/>
    <property type="match status" value="1"/>
</dbReference>
<keyword evidence="1" id="KW-0547">Nucleotide-binding</keyword>
<dbReference type="GO" id="GO:0046872">
    <property type="term" value="F:metal ion binding"/>
    <property type="evidence" value="ECO:0007669"/>
    <property type="project" value="InterPro"/>
</dbReference>
<comment type="caution">
    <text evidence="3">The sequence shown here is derived from an EMBL/GenBank/DDBJ whole genome shotgun (WGS) entry which is preliminary data.</text>
</comment>
<dbReference type="SUPFAM" id="SSF56059">
    <property type="entry name" value="Glutathione synthetase ATP-binding domain-like"/>
    <property type="match status" value="1"/>
</dbReference>
<evidence type="ECO:0000313" key="4">
    <source>
        <dbReference type="Proteomes" id="UP000033995"/>
    </source>
</evidence>
<organism evidence="3 4">
    <name type="scientific">Candidatus Woesebacteria bacterium GW2011_GWA2_33_28</name>
    <dbReference type="NCBI Taxonomy" id="1618561"/>
    <lineage>
        <taxon>Bacteria</taxon>
        <taxon>Candidatus Woeseibacteriota</taxon>
    </lineage>
</organism>
<dbReference type="PANTHER" id="PTHR21621:SF0">
    <property type="entry name" value="BETA-CITRYLGLUTAMATE SYNTHASE B-RELATED"/>
    <property type="match status" value="1"/>
</dbReference>
<dbReference type="GO" id="GO:0005524">
    <property type="term" value="F:ATP binding"/>
    <property type="evidence" value="ECO:0007669"/>
    <property type="project" value="UniProtKB-UniRule"/>
</dbReference>
<reference evidence="3 4" key="1">
    <citation type="journal article" date="2015" name="Nature">
        <title>rRNA introns, odd ribosomes, and small enigmatic genomes across a large radiation of phyla.</title>
        <authorList>
            <person name="Brown C.T."/>
            <person name="Hug L.A."/>
            <person name="Thomas B.C."/>
            <person name="Sharon I."/>
            <person name="Castelle C.J."/>
            <person name="Singh A."/>
            <person name="Wilkins M.J."/>
            <person name="Williams K.H."/>
            <person name="Banfield J.F."/>
        </authorList>
    </citation>
    <scope>NUCLEOTIDE SEQUENCE [LARGE SCALE GENOMIC DNA]</scope>
</reference>
<gene>
    <name evidence="3" type="ORF">UR38_C0002G0015</name>
</gene>
<evidence type="ECO:0000256" key="1">
    <source>
        <dbReference type="PROSITE-ProRule" id="PRU00409"/>
    </source>
</evidence>
<protein>
    <recommendedName>
        <fullName evidence="2">ATP-grasp domain-containing protein</fullName>
    </recommendedName>
</protein>
<name>A0A0G0CWW7_9BACT</name>
<dbReference type="GO" id="GO:0016879">
    <property type="term" value="F:ligase activity, forming carbon-nitrogen bonds"/>
    <property type="evidence" value="ECO:0007669"/>
    <property type="project" value="TreeGrafter"/>
</dbReference>
<dbReference type="Pfam" id="PF08443">
    <property type="entry name" value="RimK"/>
    <property type="match status" value="1"/>
</dbReference>
<evidence type="ECO:0000313" key="3">
    <source>
        <dbReference type="EMBL" id="KKP47912.1"/>
    </source>
</evidence>